<proteinExistence type="predicted"/>
<sequence>MAAGDFEEGSVERFLEEVEMTNYGQSWEWCWREILDHLVDYVGANCIEDYEGESIY</sequence>
<name>A0A1R3GAJ3_9ROSI</name>
<dbReference type="EMBL" id="AWUE01023047">
    <property type="protein sequence ID" value="OMO55105.1"/>
    <property type="molecule type" value="Genomic_DNA"/>
</dbReference>
<dbReference type="Proteomes" id="UP000187203">
    <property type="component" value="Unassembled WGS sequence"/>
</dbReference>
<protein>
    <submittedName>
        <fullName evidence="1">Uncharacterized protein</fullName>
    </submittedName>
</protein>
<dbReference type="AlphaFoldDB" id="A0A1R3GAJ3"/>
<gene>
    <name evidence="1" type="ORF">COLO4_36195</name>
</gene>
<accession>A0A1R3GAJ3</accession>
<comment type="caution">
    <text evidence="1">The sequence shown here is derived from an EMBL/GenBank/DDBJ whole genome shotgun (WGS) entry which is preliminary data.</text>
</comment>
<evidence type="ECO:0000313" key="2">
    <source>
        <dbReference type="Proteomes" id="UP000187203"/>
    </source>
</evidence>
<reference evidence="2" key="1">
    <citation type="submission" date="2013-09" db="EMBL/GenBank/DDBJ databases">
        <title>Corchorus olitorius genome sequencing.</title>
        <authorList>
            <person name="Alam M."/>
            <person name="Haque M.S."/>
            <person name="Islam M.S."/>
            <person name="Emdad E.M."/>
            <person name="Islam M.M."/>
            <person name="Ahmed B."/>
            <person name="Halim A."/>
            <person name="Hossen Q.M.M."/>
            <person name="Hossain M.Z."/>
            <person name="Ahmed R."/>
            <person name="Khan M.M."/>
            <person name="Islam R."/>
            <person name="Rashid M.M."/>
            <person name="Khan S.A."/>
            <person name="Rahman M.S."/>
            <person name="Alam M."/>
            <person name="Yahiya A.S."/>
            <person name="Khan M.S."/>
            <person name="Azam M.S."/>
            <person name="Haque T."/>
            <person name="Lashkar M.Z.H."/>
            <person name="Akhand A.I."/>
            <person name="Morshed G."/>
            <person name="Roy S."/>
            <person name="Uddin K.S."/>
            <person name="Rabeya T."/>
            <person name="Hossain A.S."/>
            <person name="Chowdhury A."/>
            <person name="Snigdha A.R."/>
            <person name="Mortoza M.S."/>
            <person name="Matin S.A."/>
            <person name="Hoque S.M.E."/>
            <person name="Islam M.K."/>
            <person name="Roy D.K."/>
            <person name="Haider R."/>
            <person name="Moosa M.M."/>
            <person name="Elias S.M."/>
            <person name="Hasan A.M."/>
            <person name="Jahan S."/>
            <person name="Shafiuddin M."/>
            <person name="Mahmood N."/>
            <person name="Shommy N.S."/>
        </authorList>
    </citation>
    <scope>NUCLEOTIDE SEQUENCE [LARGE SCALE GENOMIC DNA]</scope>
    <source>
        <strain evidence="2">cv. O-4</strain>
    </source>
</reference>
<keyword evidence="2" id="KW-1185">Reference proteome</keyword>
<evidence type="ECO:0000313" key="1">
    <source>
        <dbReference type="EMBL" id="OMO55105.1"/>
    </source>
</evidence>
<organism evidence="1 2">
    <name type="scientific">Corchorus olitorius</name>
    <dbReference type="NCBI Taxonomy" id="93759"/>
    <lineage>
        <taxon>Eukaryota</taxon>
        <taxon>Viridiplantae</taxon>
        <taxon>Streptophyta</taxon>
        <taxon>Embryophyta</taxon>
        <taxon>Tracheophyta</taxon>
        <taxon>Spermatophyta</taxon>
        <taxon>Magnoliopsida</taxon>
        <taxon>eudicotyledons</taxon>
        <taxon>Gunneridae</taxon>
        <taxon>Pentapetalae</taxon>
        <taxon>rosids</taxon>
        <taxon>malvids</taxon>
        <taxon>Malvales</taxon>
        <taxon>Malvaceae</taxon>
        <taxon>Grewioideae</taxon>
        <taxon>Apeibeae</taxon>
        <taxon>Corchorus</taxon>
    </lineage>
</organism>